<name>A0ABR1LII3_9PEZI</name>
<evidence type="ECO:0000313" key="15">
    <source>
        <dbReference type="EMBL" id="KAK7535004.1"/>
    </source>
</evidence>
<dbReference type="EMBL" id="JBBPEH010000008">
    <property type="protein sequence ID" value="KAK7535004.1"/>
    <property type="molecule type" value="Genomic_DNA"/>
</dbReference>
<keyword evidence="6 13" id="KW-0812">Transmembrane</keyword>
<comment type="similarity">
    <text evidence="4">Belongs to the KAR5 family.</text>
</comment>
<evidence type="ECO:0000256" key="4">
    <source>
        <dbReference type="ARBA" id="ARBA00010473"/>
    </source>
</evidence>
<dbReference type="PANTHER" id="PTHR28012:SF1">
    <property type="entry name" value="NUCLEAR FUSION PROTEIN KAR5"/>
    <property type="match status" value="1"/>
</dbReference>
<keyword evidence="7 14" id="KW-0732">Signal</keyword>
<gene>
    <name evidence="15" type="ORF">J3D65DRAFT_432355</name>
</gene>
<evidence type="ECO:0000256" key="10">
    <source>
        <dbReference type="ARBA" id="ARBA00023136"/>
    </source>
</evidence>
<keyword evidence="12" id="KW-0539">Nucleus</keyword>
<evidence type="ECO:0000256" key="3">
    <source>
        <dbReference type="ARBA" id="ARBA00004586"/>
    </source>
</evidence>
<evidence type="ECO:0000256" key="14">
    <source>
        <dbReference type="SAM" id="SignalP"/>
    </source>
</evidence>
<keyword evidence="11" id="KW-0325">Glycoprotein</keyword>
<evidence type="ECO:0000256" key="11">
    <source>
        <dbReference type="ARBA" id="ARBA00023180"/>
    </source>
</evidence>
<evidence type="ECO:0000256" key="2">
    <source>
        <dbReference type="ARBA" id="ARBA00004126"/>
    </source>
</evidence>
<dbReference type="GeneID" id="92029106"/>
<keyword evidence="8" id="KW-0256">Endoplasmic reticulum</keyword>
<protein>
    <submittedName>
        <fullName evidence="15">Uncharacterized protein</fullName>
    </submittedName>
</protein>
<evidence type="ECO:0000256" key="6">
    <source>
        <dbReference type="ARBA" id="ARBA00022692"/>
    </source>
</evidence>
<evidence type="ECO:0000256" key="13">
    <source>
        <dbReference type="SAM" id="Phobius"/>
    </source>
</evidence>
<keyword evidence="10 13" id="KW-0472">Membrane</keyword>
<evidence type="ECO:0000256" key="9">
    <source>
        <dbReference type="ARBA" id="ARBA00022989"/>
    </source>
</evidence>
<dbReference type="RefSeq" id="XP_066653729.1">
    <property type="nucleotide sequence ID" value="XM_066796200.1"/>
</dbReference>
<feature type="transmembrane region" description="Helical" evidence="13">
    <location>
        <begin position="438"/>
        <end position="458"/>
    </location>
</feature>
<dbReference type="Proteomes" id="UP001360953">
    <property type="component" value="Unassembled WGS sequence"/>
</dbReference>
<accession>A0ABR1LII3</accession>
<evidence type="ECO:0000256" key="1">
    <source>
        <dbReference type="ARBA" id="ARBA00003389"/>
    </source>
</evidence>
<evidence type="ECO:0000256" key="12">
    <source>
        <dbReference type="ARBA" id="ARBA00023242"/>
    </source>
</evidence>
<comment type="function">
    <text evidence="1">Required for nuclear membrane fusion during karyogamy.</text>
</comment>
<feature type="chain" id="PRO_5047326823" evidence="14">
    <location>
        <begin position="24"/>
        <end position="600"/>
    </location>
</feature>
<reference evidence="15 16" key="1">
    <citation type="submission" date="2024-04" db="EMBL/GenBank/DDBJ databases">
        <title>Phyllosticta paracitricarpa is synonymous to the EU quarantine fungus P. citricarpa based on phylogenomic analyses.</title>
        <authorList>
            <consortium name="Lawrence Berkeley National Laboratory"/>
            <person name="Van ingen-buijs V.A."/>
            <person name="Van westerhoven A.C."/>
            <person name="Haridas S."/>
            <person name="Skiadas P."/>
            <person name="Martin F."/>
            <person name="Groenewald J.Z."/>
            <person name="Crous P.W."/>
            <person name="Seidl M.F."/>
        </authorList>
    </citation>
    <scope>NUCLEOTIDE SEQUENCE [LARGE SCALE GENOMIC DNA]</scope>
    <source>
        <strain evidence="15 16">CPC 17464</strain>
    </source>
</reference>
<keyword evidence="16" id="KW-1185">Reference proteome</keyword>
<feature type="transmembrane region" description="Helical" evidence="13">
    <location>
        <begin position="465"/>
        <end position="481"/>
    </location>
</feature>
<evidence type="ECO:0000256" key="8">
    <source>
        <dbReference type="ARBA" id="ARBA00022824"/>
    </source>
</evidence>
<proteinExistence type="inferred from homology"/>
<comment type="subcellular location">
    <subcellularLocation>
        <location evidence="3">Endoplasmic reticulum membrane</location>
    </subcellularLocation>
    <subcellularLocation>
        <location evidence="2">Nucleus membrane</location>
    </subcellularLocation>
</comment>
<organism evidence="15 16">
    <name type="scientific">Phyllosticta citribraziliensis</name>
    <dbReference type="NCBI Taxonomy" id="989973"/>
    <lineage>
        <taxon>Eukaryota</taxon>
        <taxon>Fungi</taxon>
        <taxon>Dikarya</taxon>
        <taxon>Ascomycota</taxon>
        <taxon>Pezizomycotina</taxon>
        <taxon>Dothideomycetes</taxon>
        <taxon>Dothideomycetes incertae sedis</taxon>
        <taxon>Botryosphaeriales</taxon>
        <taxon>Phyllostictaceae</taxon>
        <taxon>Phyllosticta</taxon>
    </lineage>
</organism>
<feature type="signal peptide" evidence="14">
    <location>
        <begin position="1"/>
        <end position="23"/>
    </location>
</feature>
<evidence type="ECO:0000256" key="7">
    <source>
        <dbReference type="ARBA" id="ARBA00022729"/>
    </source>
</evidence>
<feature type="transmembrane region" description="Helical" evidence="13">
    <location>
        <begin position="511"/>
        <end position="529"/>
    </location>
</feature>
<keyword evidence="5" id="KW-0415">Karyogamy</keyword>
<dbReference type="PANTHER" id="PTHR28012">
    <property type="entry name" value="NUCLEAR FUSION PROTEIN KAR5"/>
    <property type="match status" value="1"/>
</dbReference>
<evidence type="ECO:0000313" key="16">
    <source>
        <dbReference type="Proteomes" id="UP001360953"/>
    </source>
</evidence>
<evidence type="ECO:0000256" key="5">
    <source>
        <dbReference type="ARBA" id="ARBA00022459"/>
    </source>
</evidence>
<dbReference type="InterPro" id="IPR007292">
    <property type="entry name" value="Nuclear_fusion_Kar5"/>
</dbReference>
<sequence>MLTQLWALLISTLPTALILTADAAVAPSRIENAVLTSPDVYSESLVDMLLRAPVYEPQVFEVAQKRIRDMESSPACQQLATTTLIDSCQSLDLMTGSGSHSASQNPMDVIKKEYSARLAVCELQGIKDGVPRECSPFVPSVDACRSSQPRGFFDRYMKQTKGGPRRLCYPNFTQQELKTCANALFNHPQRWTSFSNARSNAIIICQASRAAVENDEYLRKLREATDAQSGAAESLVQIIHEVQAAFSQQKAFTEAAHQFQSEVISQNEAALAQSDQVVTSIFAKFESSAHSVLLGFQKYLDAFKNDADALDVNLKDAGAQVRQFQDGLTQLFDDAISKDNERAASLDTALGHHQGQVEVVQHALENVRDTTVRDLAERVLGVEEFVKQQLLLVQQALEGQRTFQEIQTLIMENQTAIGTSLLAQQHVIEENSQKIKDLPFAGIGSVLATWLGLSLAIIILSRVSVFLAAALACSAGAATWVESTDLSMLARVFNLELSLSIPPTESKLTCFIFWSLLTAIVLMAGIILYKTQSTLKIPSLRARDSSFLDPMAQEEAFHPARHHSPVFSSLRPTFSKEEPFSFPSREKWVDPRQHMRGHSV</sequence>
<comment type="caution">
    <text evidence="15">The sequence shown here is derived from an EMBL/GenBank/DDBJ whole genome shotgun (WGS) entry which is preliminary data.</text>
</comment>
<keyword evidence="9 13" id="KW-1133">Transmembrane helix</keyword>